<evidence type="ECO:0000256" key="2">
    <source>
        <dbReference type="SAM" id="MobiDB-lite"/>
    </source>
</evidence>
<organism evidence="3 4">
    <name type="scientific">Popillia japonica</name>
    <name type="common">Japanese beetle</name>
    <dbReference type="NCBI Taxonomy" id="7064"/>
    <lineage>
        <taxon>Eukaryota</taxon>
        <taxon>Metazoa</taxon>
        <taxon>Ecdysozoa</taxon>
        <taxon>Arthropoda</taxon>
        <taxon>Hexapoda</taxon>
        <taxon>Insecta</taxon>
        <taxon>Pterygota</taxon>
        <taxon>Neoptera</taxon>
        <taxon>Endopterygota</taxon>
        <taxon>Coleoptera</taxon>
        <taxon>Polyphaga</taxon>
        <taxon>Scarabaeiformia</taxon>
        <taxon>Scarabaeidae</taxon>
        <taxon>Rutelinae</taxon>
        <taxon>Popillia</taxon>
    </lineage>
</organism>
<evidence type="ECO:0000313" key="4">
    <source>
        <dbReference type="Proteomes" id="UP001458880"/>
    </source>
</evidence>
<feature type="coiled-coil region" evidence="1">
    <location>
        <begin position="212"/>
        <end position="246"/>
    </location>
</feature>
<dbReference type="InterPro" id="IPR021109">
    <property type="entry name" value="Peptidase_aspartic_dom_sf"/>
</dbReference>
<dbReference type="CDD" id="cd00303">
    <property type="entry name" value="retropepsin_like"/>
    <property type="match status" value="1"/>
</dbReference>
<dbReference type="Proteomes" id="UP001458880">
    <property type="component" value="Unassembled WGS sequence"/>
</dbReference>
<feature type="region of interest" description="Disordered" evidence="2">
    <location>
        <begin position="299"/>
        <end position="344"/>
    </location>
</feature>
<reference evidence="3 4" key="1">
    <citation type="journal article" date="2024" name="BMC Genomics">
        <title>De novo assembly and annotation of Popillia japonica's genome with initial clues to its potential as an invasive pest.</title>
        <authorList>
            <person name="Cucini C."/>
            <person name="Boschi S."/>
            <person name="Funari R."/>
            <person name="Cardaioli E."/>
            <person name="Iannotti N."/>
            <person name="Marturano G."/>
            <person name="Paoli F."/>
            <person name="Bruttini M."/>
            <person name="Carapelli A."/>
            <person name="Frati F."/>
            <person name="Nardi F."/>
        </authorList>
    </citation>
    <scope>NUCLEOTIDE SEQUENCE [LARGE SCALE GENOMIC DNA]</scope>
    <source>
        <strain evidence="3">DMR45628</strain>
    </source>
</reference>
<dbReference type="EMBL" id="JASPKY010000613">
    <property type="protein sequence ID" value="KAK9687963.1"/>
    <property type="molecule type" value="Genomic_DNA"/>
</dbReference>
<dbReference type="AlphaFoldDB" id="A0AAW1IE00"/>
<comment type="caution">
    <text evidence="3">The sequence shown here is derived from an EMBL/GenBank/DDBJ whole genome shotgun (WGS) entry which is preliminary data.</text>
</comment>
<keyword evidence="1" id="KW-0175">Coiled coil</keyword>
<dbReference type="Gene3D" id="2.40.70.10">
    <property type="entry name" value="Acid Proteases"/>
    <property type="match status" value="1"/>
</dbReference>
<protein>
    <recommendedName>
        <fullName evidence="5">Peptidase A2 domain-containing protein</fullName>
    </recommendedName>
</protein>
<name>A0AAW1IE00_POPJA</name>
<keyword evidence="4" id="KW-1185">Reference proteome</keyword>
<proteinExistence type="predicted"/>
<sequence>MLALIDTGSDVNLIRLREYLEALPGTVNLIRLREYLEALPGTLDNDSIPLSGLGSIRVKTLGSFESVIEINGSHFLTKVHVVQNDALAMPLILGQSLLTQARMTVDAGLLVELMEKSDDIQNLQEEEEKIENLDFDILSIQYDTEDLDLVHINDSQTDLEDQEPVYQRPRRIAEEDILQETIAKCAVTGNLIIAEKQAKDEVYLKCIEKARENRAKRKEKKIQKKIEKQQQLKQERQEEYRKYLEREEKARATEKELTRWEMLNRQKQHEVTKGYDVERVGTTEGPQFTSTAVDCMKRWSMPLESDSDPENDIEEHGSRRSNSQKKKIPNPGSDPPTPLDQTTP</sequence>
<evidence type="ECO:0008006" key="5">
    <source>
        <dbReference type="Google" id="ProtNLM"/>
    </source>
</evidence>
<evidence type="ECO:0000313" key="3">
    <source>
        <dbReference type="EMBL" id="KAK9687963.1"/>
    </source>
</evidence>
<gene>
    <name evidence="3" type="ORF">QE152_g35891</name>
</gene>
<accession>A0AAW1IE00</accession>
<evidence type="ECO:0000256" key="1">
    <source>
        <dbReference type="SAM" id="Coils"/>
    </source>
</evidence>